<dbReference type="Pfam" id="PF13966">
    <property type="entry name" value="zf-RVT"/>
    <property type="match status" value="1"/>
</dbReference>
<evidence type="ECO:0000259" key="1">
    <source>
        <dbReference type="Pfam" id="PF13966"/>
    </source>
</evidence>
<dbReference type="Proteomes" id="UP000237347">
    <property type="component" value="Unassembled WGS sequence"/>
</dbReference>
<evidence type="ECO:0000313" key="3">
    <source>
        <dbReference type="Proteomes" id="UP000237347"/>
    </source>
</evidence>
<protein>
    <submittedName>
        <fullName evidence="2">Ribonuclease h protein</fullName>
    </submittedName>
</protein>
<comment type="caution">
    <text evidence="2">The sequence shown here is derived from an EMBL/GenBank/DDBJ whole genome shotgun (WGS) entry which is preliminary data.</text>
</comment>
<proteinExistence type="predicted"/>
<evidence type="ECO:0000313" key="2">
    <source>
        <dbReference type="EMBL" id="KAK7844268.1"/>
    </source>
</evidence>
<dbReference type="AlphaFoldDB" id="A0AAW0KZW4"/>
<reference evidence="2 3" key="1">
    <citation type="journal article" date="2018" name="Sci. Data">
        <title>The draft genome sequence of cork oak.</title>
        <authorList>
            <person name="Ramos A.M."/>
            <person name="Usie A."/>
            <person name="Barbosa P."/>
            <person name="Barros P.M."/>
            <person name="Capote T."/>
            <person name="Chaves I."/>
            <person name="Simoes F."/>
            <person name="Abreu I."/>
            <person name="Carrasquinho I."/>
            <person name="Faro C."/>
            <person name="Guimaraes J.B."/>
            <person name="Mendonca D."/>
            <person name="Nobrega F."/>
            <person name="Rodrigues L."/>
            <person name="Saibo N.J.M."/>
            <person name="Varela M.C."/>
            <person name="Egas C."/>
            <person name="Matos J."/>
            <person name="Miguel C.M."/>
            <person name="Oliveira M.M."/>
            <person name="Ricardo C.P."/>
            <person name="Goncalves S."/>
        </authorList>
    </citation>
    <scope>NUCLEOTIDE SEQUENCE [LARGE SCALE GENOMIC DNA]</scope>
    <source>
        <strain evidence="3">cv. HL8</strain>
    </source>
</reference>
<gene>
    <name evidence="2" type="ORF">CFP56_011106</name>
</gene>
<dbReference type="EMBL" id="PKMF04000189">
    <property type="protein sequence ID" value="KAK7844268.1"/>
    <property type="molecule type" value="Genomic_DNA"/>
</dbReference>
<sequence>MVASLIDQDRCRWREAKVDKIFLVREVTIIKAIPLSFSSSFDKIFWPRNHDGVYNVKSSYKLLMEMEYENDLDLNSSSTGAMKSTWNRIWQVEVPNRIRLLLWCAGTDSLPSRANLFRRKLLTENMCLQCKTDLEDTLHALWTCPQLATVWQVYFADLIEGTNSASSFLDVIQLAQQDSSRFALFAWMSSMIWMRRNKLRMQEDTAPLAKISSMACEAMTLLMQ</sequence>
<name>A0AAW0KZW4_QUESU</name>
<keyword evidence="3" id="KW-1185">Reference proteome</keyword>
<organism evidence="2 3">
    <name type="scientific">Quercus suber</name>
    <name type="common">Cork oak</name>
    <dbReference type="NCBI Taxonomy" id="58331"/>
    <lineage>
        <taxon>Eukaryota</taxon>
        <taxon>Viridiplantae</taxon>
        <taxon>Streptophyta</taxon>
        <taxon>Embryophyta</taxon>
        <taxon>Tracheophyta</taxon>
        <taxon>Spermatophyta</taxon>
        <taxon>Magnoliopsida</taxon>
        <taxon>eudicotyledons</taxon>
        <taxon>Gunneridae</taxon>
        <taxon>Pentapetalae</taxon>
        <taxon>rosids</taxon>
        <taxon>fabids</taxon>
        <taxon>Fagales</taxon>
        <taxon>Fagaceae</taxon>
        <taxon>Quercus</taxon>
    </lineage>
</organism>
<accession>A0AAW0KZW4</accession>
<feature type="domain" description="Reverse transcriptase zinc-binding" evidence="1">
    <location>
        <begin position="54"/>
        <end position="151"/>
    </location>
</feature>
<dbReference type="InterPro" id="IPR026960">
    <property type="entry name" value="RVT-Znf"/>
</dbReference>